<evidence type="ECO:0000313" key="2">
    <source>
        <dbReference type="Proteomes" id="UP000250321"/>
    </source>
</evidence>
<dbReference type="EMBL" id="PJQY01000237">
    <property type="protein sequence ID" value="PQQ15145.1"/>
    <property type="molecule type" value="Genomic_DNA"/>
</dbReference>
<dbReference type="Proteomes" id="UP000250321">
    <property type="component" value="Unassembled WGS sequence"/>
</dbReference>
<proteinExistence type="predicted"/>
<keyword evidence="2" id="KW-1185">Reference proteome</keyword>
<dbReference type="AlphaFoldDB" id="A0A314Z4K6"/>
<evidence type="ECO:0000313" key="1">
    <source>
        <dbReference type="EMBL" id="PQQ15145.1"/>
    </source>
</evidence>
<name>A0A314Z4K6_PRUYE</name>
<accession>A0A314Z4K6</accession>
<protein>
    <submittedName>
        <fullName evidence="1">Uncharacterized protein</fullName>
    </submittedName>
</protein>
<sequence length="76" mass="8318">MPDDVVVVGFATTFAFGCGEKSIVEDEMVMGCWVSSDDGNLQYYMSLCHQDAQLLGSNFEDHIGPQVLSALNLQQD</sequence>
<organism evidence="1 2">
    <name type="scientific">Prunus yedoensis var. nudiflora</name>
    <dbReference type="NCBI Taxonomy" id="2094558"/>
    <lineage>
        <taxon>Eukaryota</taxon>
        <taxon>Viridiplantae</taxon>
        <taxon>Streptophyta</taxon>
        <taxon>Embryophyta</taxon>
        <taxon>Tracheophyta</taxon>
        <taxon>Spermatophyta</taxon>
        <taxon>Magnoliopsida</taxon>
        <taxon>eudicotyledons</taxon>
        <taxon>Gunneridae</taxon>
        <taxon>Pentapetalae</taxon>
        <taxon>rosids</taxon>
        <taxon>fabids</taxon>
        <taxon>Rosales</taxon>
        <taxon>Rosaceae</taxon>
        <taxon>Amygdaloideae</taxon>
        <taxon>Amygdaleae</taxon>
        <taxon>Prunus</taxon>
    </lineage>
</organism>
<reference evidence="1 2" key="1">
    <citation type="submission" date="2018-02" db="EMBL/GenBank/DDBJ databases">
        <title>Draft genome of wild Prunus yedoensis var. nudiflora.</title>
        <authorList>
            <person name="Baek S."/>
            <person name="Kim J.-H."/>
            <person name="Choi K."/>
            <person name="Kim G.-B."/>
            <person name="Cho A."/>
            <person name="Jang H."/>
            <person name="Shin C.-H."/>
            <person name="Yu H.-J."/>
            <person name="Mun J.-H."/>
        </authorList>
    </citation>
    <scope>NUCLEOTIDE SEQUENCE [LARGE SCALE GENOMIC DNA]</scope>
    <source>
        <strain evidence="2">cv. Jeju island</strain>
        <tissue evidence="1">Leaf</tissue>
    </source>
</reference>
<gene>
    <name evidence="1" type="ORF">Pyn_31896</name>
</gene>
<comment type="caution">
    <text evidence="1">The sequence shown here is derived from an EMBL/GenBank/DDBJ whole genome shotgun (WGS) entry which is preliminary data.</text>
</comment>